<evidence type="ECO:0000313" key="4">
    <source>
        <dbReference type="Proteomes" id="UP000279236"/>
    </source>
</evidence>
<protein>
    <recommendedName>
        <fullName evidence="2">DUF7137 domain-containing protein</fullName>
    </recommendedName>
</protein>
<dbReference type="AlphaFoldDB" id="A0A427Y5N8"/>
<dbReference type="PANTHER" id="PTHR42028">
    <property type="entry name" value="CHROMOSOME 1, WHOLE GENOME SHOTGUN SEQUENCE"/>
    <property type="match status" value="1"/>
</dbReference>
<accession>A0A427Y5N8</accession>
<organism evidence="3 4">
    <name type="scientific">Apiotrichum porosum</name>
    <dbReference type="NCBI Taxonomy" id="105984"/>
    <lineage>
        <taxon>Eukaryota</taxon>
        <taxon>Fungi</taxon>
        <taxon>Dikarya</taxon>
        <taxon>Basidiomycota</taxon>
        <taxon>Agaricomycotina</taxon>
        <taxon>Tremellomycetes</taxon>
        <taxon>Trichosporonales</taxon>
        <taxon>Trichosporonaceae</taxon>
        <taxon>Apiotrichum</taxon>
    </lineage>
</organism>
<proteinExistence type="predicted"/>
<feature type="transmembrane region" description="Helical" evidence="1">
    <location>
        <begin position="205"/>
        <end position="224"/>
    </location>
</feature>
<evidence type="ECO:0000313" key="3">
    <source>
        <dbReference type="EMBL" id="RSH86384.1"/>
    </source>
</evidence>
<keyword evidence="1" id="KW-0472">Membrane</keyword>
<evidence type="ECO:0000256" key="1">
    <source>
        <dbReference type="SAM" id="Phobius"/>
    </source>
</evidence>
<dbReference type="RefSeq" id="XP_028479169.1">
    <property type="nucleotide sequence ID" value="XM_028620197.1"/>
</dbReference>
<gene>
    <name evidence="3" type="ORF">EHS24_004634</name>
</gene>
<sequence length="227" mass="23557">MSSVVNTASASASASASAAASGNSTISASASGNSTASASATNSTTSSIPATAAPGYLEMVVPPQDGSTSYYKIASADYITFKWNMTSVLSMPQSLTLVATCTDNGNTYPVGPTNGTYNTIAGNATQIVWNPWEWAQMPNQPAFAQGSYTLSIWDQRGSTAGASAGLMSPYSGLKFGMYNPQSYTPLANWTCATCSGAMEMVRQPASLSILMSLLIMIISAFGLLRRL</sequence>
<dbReference type="OrthoDB" id="2435509at2759"/>
<dbReference type="Pfam" id="PF23585">
    <property type="entry name" value="DUF7137"/>
    <property type="match status" value="1"/>
</dbReference>
<dbReference type="STRING" id="105984.A0A427Y5N8"/>
<dbReference type="GeneID" id="39589177"/>
<dbReference type="InterPro" id="IPR055561">
    <property type="entry name" value="DUF7137"/>
</dbReference>
<name>A0A427Y5N8_9TREE</name>
<comment type="caution">
    <text evidence="3">The sequence shown here is derived from an EMBL/GenBank/DDBJ whole genome shotgun (WGS) entry which is preliminary data.</text>
</comment>
<feature type="domain" description="DUF7137" evidence="2">
    <location>
        <begin position="51"/>
        <end position="193"/>
    </location>
</feature>
<evidence type="ECO:0000259" key="2">
    <source>
        <dbReference type="Pfam" id="PF23585"/>
    </source>
</evidence>
<dbReference type="PANTHER" id="PTHR42028:SF1">
    <property type="entry name" value="YALI0E30657P"/>
    <property type="match status" value="1"/>
</dbReference>
<keyword evidence="1" id="KW-1133">Transmembrane helix</keyword>
<reference evidence="3 4" key="1">
    <citation type="submission" date="2018-11" db="EMBL/GenBank/DDBJ databases">
        <title>Genome sequence of Apiotrichum porosum DSM 27194.</title>
        <authorList>
            <person name="Aliyu H."/>
            <person name="Gorte O."/>
            <person name="Ochsenreither K."/>
        </authorList>
    </citation>
    <scope>NUCLEOTIDE SEQUENCE [LARGE SCALE GENOMIC DNA]</scope>
    <source>
        <strain evidence="3 4">DSM 27194</strain>
    </source>
</reference>
<dbReference type="EMBL" id="RSCE01000002">
    <property type="protein sequence ID" value="RSH86384.1"/>
    <property type="molecule type" value="Genomic_DNA"/>
</dbReference>
<keyword evidence="1" id="KW-0812">Transmembrane</keyword>
<keyword evidence="4" id="KW-1185">Reference proteome</keyword>
<dbReference type="Proteomes" id="UP000279236">
    <property type="component" value="Unassembled WGS sequence"/>
</dbReference>